<dbReference type="Pfam" id="PF11009">
    <property type="entry name" value="BrxC"/>
    <property type="match status" value="1"/>
</dbReference>
<evidence type="ECO:0000313" key="2">
    <source>
        <dbReference type="Proteomes" id="UP001596620"/>
    </source>
</evidence>
<dbReference type="SUPFAM" id="SSF52833">
    <property type="entry name" value="Thioredoxin-like"/>
    <property type="match status" value="1"/>
</dbReference>
<sequence length="114" mass="13011">MTDFKELQTKEELEQMWKRSTEKPVLVLKHSTTCPISAEAFKQYQAFLESGADPAEAYLVKVIESRDLSNQLAEETGVKHESPQLFLLQDNHVRWHTSHSAITEDAINQALQQA</sequence>
<dbReference type="InterPro" id="IPR036249">
    <property type="entry name" value="Thioredoxin-like_sf"/>
</dbReference>
<evidence type="ECO:0000313" key="1">
    <source>
        <dbReference type="EMBL" id="MFC7746774.1"/>
    </source>
</evidence>
<dbReference type="RefSeq" id="WP_382358281.1">
    <property type="nucleotide sequence ID" value="NZ_JBHTGR010000010.1"/>
</dbReference>
<organism evidence="1 2">
    <name type="scientific">Lentibacillus kimchii</name>
    <dbReference type="NCBI Taxonomy" id="1542911"/>
    <lineage>
        <taxon>Bacteria</taxon>
        <taxon>Bacillati</taxon>
        <taxon>Bacillota</taxon>
        <taxon>Bacilli</taxon>
        <taxon>Bacillales</taxon>
        <taxon>Bacillaceae</taxon>
        <taxon>Lentibacillus</taxon>
    </lineage>
</organism>
<protein>
    <submittedName>
        <fullName evidence="1">Bacillithiol system redox-active protein YtxJ</fullName>
    </submittedName>
</protein>
<name>A0ABW2USP7_9BACI</name>
<dbReference type="NCBIfam" id="TIGR04019">
    <property type="entry name" value="B_thiol_YtxJ"/>
    <property type="match status" value="1"/>
</dbReference>
<dbReference type="EMBL" id="JBHTGR010000010">
    <property type="protein sequence ID" value="MFC7746774.1"/>
    <property type="molecule type" value="Genomic_DNA"/>
</dbReference>
<dbReference type="InterPro" id="IPR022551">
    <property type="entry name" value="BrxC"/>
</dbReference>
<comment type="caution">
    <text evidence="1">The sequence shown here is derived from an EMBL/GenBank/DDBJ whole genome shotgun (WGS) entry which is preliminary data.</text>
</comment>
<reference evidence="2" key="1">
    <citation type="journal article" date="2019" name="Int. J. Syst. Evol. Microbiol.">
        <title>The Global Catalogue of Microorganisms (GCM) 10K type strain sequencing project: providing services to taxonomists for standard genome sequencing and annotation.</title>
        <authorList>
            <consortium name="The Broad Institute Genomics Platform"/>
            <consortium name="The Broad Institute Genome Sequencing Center for Infectious Disease"/>
            <person name="Wu L."/>
            <person name="Ma J."/>
        </authorList>
    </citation>
    <scope>NUCLEOTIDE SEQUENCE [LARGE SCALE GENOMIC DNA]</scope>
    <source>
        <strain evidence="2">JCM 30234</strain>
    </source>
</reference>
<accession>A0ABW2USP7</accession>
<proteinExistence type="predicted"/>
<dbReference type="Proteomes" id="UP001596620">
    <property type="component" value="Unassembled WGS sequence"/>
</dbReference>
<dbReference type="Gene3D" id="3.40.30.10">
    <property type="entry name" value="Glutaredoxin"/>
    <property type="match status" value="1"/>
</dbReference>
<gene>
    <name evidence="1" type="primary">ytxJ</name>
    <name evidence="1" type="ORF">ACFQU8_05935</name>
</gene>
<keyword evidence="2" id="KW-1185">Reference proteome</keyword>